<evidence type="ECO:0000313" key="6">
    <source>
        <dbReference type="Proteomes" id="UP000050509"/>
    </source>
</evidence>
<proteinExistence type="predicted"/>
<sequence length="91" mass="9672">VRHRADGGEATRAAADLLYGELSAAGVRVLYDDRDESAGVKFNDADLIGLPARLLVSDRLLAAEQVELKRRGGEAVKVARGEVLAALRSLS</sequence>
<dbReference type="GO" id="GO:0004812">
    <property type="term" value="F:aminoacyl-tRNA ligase activity"/>
    <property type="evidence" value="ECO:0007669"/>
    <property type="project" value="UniProtKB-KW"/>
</dbReference>
<feature type="domain" description="Anticodon-binding" evidence="4">
    <location>
        <begin position="11"/>
        <end position="89"/>
    </location>
</feature>
<dbReference type="SUPFAM" id="SSF52954">
    <property type="entry name" value="Class II aaRS ABD-related"/>
    <property type="match status" value="1"/>
</dbReference>
<dbReference type="GO" id="GO:0005524">
    <property type="term" value="F:ATP binding"/>
    <property type="evidence" value="ECO:0007669"/>
    <property type="project" value="UniProtKB-KW"/>
</dbReference>
<dbReference type="EMBL" id="LJCR01003167">
    <property type="protein sequence ID" value="KPV47856.1"/>
    <property type="molecule type" value="Genomic_DNA"/>
</dbReference>
<keyword evidence="2" id="KW-0067">ATP-binding</keyword>
<evidence type="ECO:0000256" key="2">
    <source>
        <dbReference type="ARBA" id="ARBA00022840"/>
    </source>
</evidence>
<evidence type="ECO:0000259" key="4">
    <source>
        <dbReference type="Pfam" id="PF03129"/>
    </source>
</evidence>
<comment type="caution">
    <text evidence="5">The sequence shown here is derived from an EMBL/GenBank/DDBJ whole genome shotgun (WGS) entry which is preliminary data.</text>
</comment>
<keyword evidence="3" id="KW-0030">Aminoacyl-tRNA synthetase</keyword>
<reference evidence="5 6" key="1">
    <citation type="submission" date="2015-09" db="EMBL/GenBank/DDBJ databases">
        <title>Draft genome sequence of Kouleothrix aurantiaca JCM 19913.</title>
        <authorList>
            <person name="Hemp J."/>
        </authorList>
    </citation>
    <scope>NUCLEOTIDE SEQUENCE [LARGE SCALE GENOMIC DNA]</scope>
    <source>
        <strain evidence="5 6">COM-B</strain>
    </source>
</reference>
<accession>A0A0P9DD28</accession>
<organism evidence="5 6">
    <name type="scientific">Kouleothrix aurantiaca</name>
    <dbReference type="NCBI Taxonomy" id="186479"/>
    <lineage>
        <taxon>Bacteria</taxon>
        <taxon>Bacillati</taxon>
        <taxon>Chloroflexota</taxon>
        <taxon>Chloroflexia</taxon>
        <taxon>Chloroflexales</taxon>
        <taxon>Roseiflexineae</taxon>
        <taxon>Roseiflexaceae</taxon>
        <taxon>Kouleothrix</taxon>
    </lineage>
</organism>
<protein>
    <recommendedName>
        <fullName evidence="4">Anticodon-binding domain-containing protein</fullName>
    </recommendedName>
</protein>
<keyword evidence="6" id="KW-1185">Reference proteome</keyword>
<dbReference type="AlphaFoldDB" id="A0A0P9DD28"/>
<name>A0A0P9DD28_9CHLR</name>
<feature type="non-terminal residue" evidence="5">
    <location>
        <position position="1"/>
    </location>
</feature>
<dbReference type="InterPro" id="IPR044140">
    <property type="entry name" value="ProRS_anticodon_short"/>
</dbReference>
<evidence type="ECO:0000313" key="5">
    <source>
        <dbReference type="EMBL" id="KPV47856.1"/>
    </source>
</evidence>
<evidence type="ECO:0000256" key="1">
    <source>
        <dbReference type="ARBA" id="ARBA00022490"/>
    </source>
</evidence>
<dbReference type="GO" id="GO:0006418">
    <property type="term" value="P:tRNA aminoacylation for protein translation"/>
    <property type="evidence" value="ECO:0007669"/>
    <property type="project" value="UniProtKB-ARBA"/>
</dbReference>
<keyword evidence="3" id="KW-0436">Ligase</keyword>
<dbReference type="CDD" id="cd00861">
    <property type="entry name" value="ProRS_anticodon_short"/>
    <property type="match status" value="1"/>
</dbReference>
<keyword evidence="2" id="KW-0547">Nucleotide-binding</keyword>
<keyword evidence="1" id="KW-0963">Cytoplasm</keyword>
<evidence type="ECO:0000256" key="3">
    <source>
        <dbReference type="ARBA" id="ARBA00023146"/>
    </source>
</evidence>
<dbReference type="Gene3D" id="3.40.50.800">
    <property type="entry name" value="Anticodon-binding domain"/>
    <property type="match status" value="1"/>
</dbReference>
<dbReference type="Pfam" id="PF03129">
    <property type="entry name" value="HGTP_anticodon"/>
    <property type="match status" value="1"/>
</dbReference>
<dbReference type="InterPro" id="IPR004154">
    <property type="entry name" value="Anticodon-bd"/>
</dbReference>
<gene>
    <name evidence="5" type="ORF">SE17_41190</name>
</gene>
<dbReference type="InterPro" id="IPR036621">
    <property type="entry name" value="Anticodon-bd_dom_sf"/>
</dbReference>
<dbReference type="PATRIC" id="fig|186479.3.peg.6614"/>
<dbReference type="Proteomes" id="UP000050509">
    <property type="component" value="Unassembled WGS sequence"/>
</dbReference>